<reference evidence="1" key="1">
    <citation type="submission" date="2023-03" db="EMBL/GenBank/DDBJ databases">
        <title>Massive genome expansion in bonnet fungi (Mycena s.s.) driven by repeated elements and novel gene families across ecological guilds.</title>
        <authorList>
            <consortium name="Lawrence Berkeley National Laboratory"/>
            <person name="Harder C.B."/>
            <person name="Miyauchi S."/>
            <person name="Viragh M."/>
            <person name="Kuo A."/>
            <person name="Thoen E."/>
            <person name="Andreopoulos B."/>
            <person name="Lu D."/>
            <person name="Skrede I."/>
            <person name="Drula E."/>
            <person name="Henrissat B."/>
            <person name="Morin E."/>
            <person name="Kohler A."/>
            <person name="Barry K."/>
            <person name="LaButti K."/>
            <person name="Morin E."/>
            <person name="Salamov A."/>
            <person name="Lipzen A."/>
            <person name="Mereny Z."/>
            <person name="Hegedus B."/>
            <person name="Baldrian P."/>
            <person name="Stursova M."/>
            <person name="Weitz H."/>
            <person name="Taylor A."/>
            <person name="Grigoriev I.V."/>
            <person name="Nagy L.G."/>
            <person name="Martin F."/>
            <person name="Kauserud H."/>
        </authorList>
    </citation>
    <scope>NUCLEOTIDE SEQUENCE</scope>
    <source>
        <strain evidence="1">CBHHK067</strain>
    </source>
</reference>
<accession>A0AAD7CPB6</accession>
<dbReference type="EMBL" id="JARKIE010000316">
    <property type="protein sequence ID" value="KAJ7654858.1"/>
    <property type="molecule type" value="Genomic_DNA"/>
</dbReference>
<evidence type="ECO:0000313" key="2">
    <source>
        <dbReference type="Proteomes" id="UP001221757"/>
    </source>
</evidence>
<keyword evidence="2" id="KW-1185">Reference proteome</keyword>
<evidence type="ECO:0000313" key="1">
    <source>
        <dbReference type="EMBL" id="KAJ7654858.1"/>
    </source>
</evidence>
<comment type="caution">
    <text evidence="1">The sequence shown here is derived from an EMBL/GenBank/DDBJ whole genome shotgun (WGS) entry which is preliminary data.</text>
</comment>
<dbReference type="Proteomes" id="UP001221757">
    <property type="component" value="Unassembled WGS sequence"/>
</dbReference>
<name>A0AAD7CPB6_MYCRO</name>
<dbReference type="AlphaFoldDB" id="A0AAD7CPB6"/>
<proteinExistence type="predicted"/>
<organism evidence="1 2">
    <name type="scientific">Mycena rosella</name>
    <name type="common">Pink bonnet</name>
    <name type="synonym">Agaricus rosellus</name>
    <dbReference type="NCBI Taxonomy" id="1033263"/>
    <lineage>
        <taxon>Eukaryota</taxon>
        <taxon>Fungi</taxon>
        <taxon>Dikarya</taxon>
        <taxon>Basidiomycota</taxon>
        <taxon>Agaricomycotina</taxon>
        <taxon>Agaricomycetes</taxon>
        <taxon>Agaricomycetidae</taxon>
        <taxon>Agaricales</taxon>
        <taxon>Marasmiineae</taxon>
        <taxon>Mycenaceae</taxon>
        <taxon>Mycena</taxon>
    </lineage>
</organism>
<sequence>MVAPVHAVRPEAFRGVDFISSRLSLPCAQWSIYSVLFPCPADASHSVISFPPPAELTLSSKNKKSPLIIIKSRLIDIRAPPTFIIHCCTGTLPYATPARRPPTSLCLPSCAPLHFFPCAQYTPHGKEKEAHAACTHGSESPSPSNRKEKKKLFTCICRPTSAGTSAAASCCNLLQIHAVPAAIVSSRFGFDSDDRPGAHMRADRSHLIVWLLLSRTASLLLSRSHRV</sequence>
<gene>
    <name evidence="1" type="ORF">B0H17DRAFT_379871</name>
</gene>
<protein>
    <submittedName>
        <fullName evidence="1">Uncharacterized protein</fullName>
    </submittedName>
</protein>